<reference evidence="5" key="1">
    <citation type="journal article" date="2019" name="PLoS Negl. Trop. Dis.">
        <title>Revisiting the worldwide diversity of Leptospira species in the environment.</title>
        <authorList>
            <person name="Vincent A.T."/>
            <person name="Schiettekatte O."/>
            <person name="Bourhy P."/>
            <person name="Veyrier F.J."/>
            <person name="Picardeau M."/>
        </authorList>
    </citation>
    <scope>NUCLEOTIDE SEQUENCE [LARGE SCALE GENOMIC DNA]</scope>
    <source>
        <strain evidence="5">201601109</strain>
    </source>
</reference>
<accession>A0A6H3NST3</accession>
<dbReference type="PANTHER" id="PTHR43280:SF2">
    <property type="entry name" value="HTH-TYPE TRANSCRIPTIONAL REGULATOR EXSA"/>
    <property type="match status" value="1"/>
</dbReference>
<dbReference type="PROSITE" id="PS01124">
    <property type="entry name" value="HTH_ARAC_FAMILY_2"/>
    <property type="match status" value="1"/>
</dbReference>
<evidence type="ECO:0000256" key="1">
    <source>
        <dbReference type="ARBA" id="ARBA00023015"/>
    </source>
</evidence>
<organism evidence="5 6">
    <name type="scientific">Leptospira bandrabouensis</name>
    <dbReference type="NCBI Taxonomy" id="2484903"/>
    <lineage>
        <taxon>Bacteria</taxon>
        <taxon>Pseudomonadati</taxon>
        <taxon>Spirochaetota</taxon>
        <taxon>Spirochaetia</taxon>
        <taxon>Leptospirales</taxon>
        <taxon>Leptospiraceae</taxon>
        <taxon>Leptospira</taxon>
    </lineage>
</organism>
<keyword evidence="2" id="KW-0238">DNA-binding</keyword>
<dbReference type="SMART" id="SM00342">
    <property type="entry name" value="HTH_ARAC"/>
    <property type="match status" value="1"/>
</dbReference>
<evidence type="ECO:0000259" key="4">
    <source>
        <dbReference type="PROSITE" id="PS01124"/>
    </source>
</evidence>
<keyword evidence="6" id="KW-1185">Reference proteome</keyword>
<sequence length="257" mass="29786">MQIQSFFPSKPLSPYVQKYLIIKTEEGIENQILPNPHLVLSFQLSGSLQSTEFDHTYDLPRMGIAGFRKSARKIRYTKKSSALLVLLTEIGAAKFFQEPISDFYEKTLSLELFIPKRFITEIEEKLFESTSDLKRISSIENFLLQNKKERNIEPIVSETLLRIKNANGNLKIKDLHRGLPSSLDSLEKKFKHSVGTTIKHYSNLLRIRSAISSYSNQMDLTELSYISGYFDQSHFNKDFKLFTGESPKAFFQRKQIW</sequence>
<dbReference type="GO" id="GO:0003700">
    <property type="term" value="F:DNA-binding transcription factor activity"/>
    <property type="evidence" value="ECO:0007669"/>
    <property type="project" value="InterPro"/>
</dbReference>
<evidence type="ECO:0000256" key="2">
    <source>
        <dbReference type="ARBA" id="ARBA00023125"/>
    </source>
</evidence>
<dbReference type="GO" id="GO:0043565">
    <property type="term" value="F:sequence-specific DNA binding"/>
    <property type="evidence" value="ECO:0007669"/>
    <property type="project" value="InterPro"/>
</dbReference>
<dbReference type="Pfam" id="PF12833">
    <property type="entry name" value="HTH_18"/>
    <property type="match status" value="1"/>
</dbReference>
<dbReference type="InterPro" id="IPR009057">
    <property type="entry name" value="Homeodomain-like_sf"/>
</dbReference>
<dbReference type="Proteomes" id="UP000297649">
    <property type="component" value="Unassembled WGS sequence"/>
</dbReference>
<evidence type="ECO:0000256" key="3">
    <source>
        <dbReference type="ARBA" id="ARBA00023163"/>
    </source>
</evidence>
<dbReference type="Pfam" id="PF20240">
    <property type="entry name" value="DUF6597"/>
    <property type="match status" value="1"/>
</dbReference>
<dbReference type="AlphaFoldDB" id="A0A6H3NST3"/>
<evidence type="ECO:0000313" key="5">
    <source>
        <dbReference type="EMBL" id="TGN13072.1"/>
    </source>
</evidence>
<dbReference type="InterPro" id="IPR046532">
    <property type="entry name" value="DUF6597"/>
</dbReference>
<protein>
    <submittedName>
        <fullName evidence="5">AraC family transcriptional regulator</fullName>
    </submittedName>
</protein>
<dbReference type="Gene3D" id="1.10.10.60">
    <property type="entry name" value="Homeodomain-like"/>
    <property type="match status" value="1"/>
</dbReference>
<proteinExistence type="predicted"/>
<gene>
    <name evidence="5" type="ORF">EHR08_16880</name>
</gene>
<dbReference type="SUPFAM" id="SSF46689">
    <property type="entry name" value="Homeodomain-like"/>
    <property type="match status" value="1"/>
</dbReference>
<dbReference type="OrthoDB" id="323290at2"/>
<dbReference type="InterPro" id="IPR018060">
    <property type="entry name" value="HTH_AraC"/>
</dbReference>
<feature type="domain" description="HTH araC/xylS-type" evidence="4">
    <location>
        <begin position="150"/>
        <end position="253"/>
    </location>
</feature>
<dbReference type="EMBL" id="RQHU01000019">
    <property type="protein sequence ID" value="TGN13072.1"/>
    <property type="molecule type" value="Genomic_DNA"/>
</dbReference>
<keyword evidence="3" id="KW-0804">Transcription</keyword>
<dbReference type="PANTHER" id="PTHR43280">
    <property type="entry name" value="ARAC-FAMILY TRANSCRIPTIONAL REGULATOR"/>
    <property type="match status" value="1"/>
</dbReference>
<comment type="caution">
    <text evidence="5">The sequence shown here is derived from an EMBL/GenBank/DDBJ whole genome shotgun (WGS) entry which is preliminary data.</text>
</comment>
<keyword evidence="1" id="KW-0805">Transcription regulation</keyword>
<name>A0A6H3NST3_9LEPT</name>
<evidence type="ECO:0000313" key="6">
    <source>
        <dbReference type="Proteomes" id="UP000297649"/>
    </source>
</evidence>